<dbReference type="Proteomes" id="UP000701801">
    <property type="component" value="Unassembled WGS sequence"/>
</dbReference>
<feature type="chain" id="PRO_5040245069" evidence="1">
    <location>
        <begin position="22"/>
        <end position="164"/>
    </location>
</feature>
<evidence type="ECO:0000313" key="2">
    <source>
        <dbReference type="EMBL" id="CAG8981505.1"/>
    </source>
</evidence>
<feature type="signal peptide" evidence="1">
    <location>
        <begin position="1"/>
        <end position="21"/>
    </location>
</feature>
<sequence>MQFSATQILAAALTLSATTLAQITGPFFITIVPEDGTPSYPATVATVSRGAQILSSALTYDQEFLFNVTSARLFKADEPTNGSGPMNADAPYLFNNPGGAGSQLEQVTVDGKVYLIKAGTASGGIYAWWSIPTPEGFAVNVFWEGAGSELAIAALRIDLEVPKA</sequence>
<reference evidence="2" key="1">
    <citation type="submission" date="2021-07" db="EMBL/GenBank/DDBJ databases">
        <authorList>
            <person name="Durling M."/>
        </authorList>
    </citation>
    <scope>NUCLEOTIDE SEQUENCE</scope>
</reference>
<proteinExistence type="predicted"/>
<evidence type="ECO:0000313" key="3">
    <source>
        <dbReference type="Proteomes" id="UP000701801"/>
    </source>
</evidence>
<protein>
    <submittedName>
        <fullName evidence="2">Uncharacterized protein</fullName>
    </submittedName>
</protein>
<dbReference type="EMBL" id="CAJVRM010000485">
    <property type="protein sequence ID" value="CAG8981505.1"/>
    <property type="molecule type" value="Genomic_DNA"/>
</dbReference>
<gene>
    <name evidence="2" type="ORF">HYALB_00003078</name>
</gene>
<evidence type="ECO:0000256" key="1">
    <source>
        <dbReference type="SAM" id="SignalP"/>
    </source>
</evidence>
<dbReference type="AlphaFoldDB" id="A0A9N9LYN7"/>
<organism evidence="2 3">
    <name type="scientific">Hymenoscyphus albidus</name>
    <dbReference type="NCBI Taxonomy" id="595503"/>
    <lineage>
        <taxon>Eukaryota</taxon>
        <taxon>Fungi</taxon>
        <taxon>Dikarya</taxon>
        <taxon>Ascomycota</taxon>
        <taxon>Pezizomycotina</taxon>
        <taxon>Leotiomycetes</taxon>
        <taxon>Helotiales</taxon>
        <taxon>Helotiaceae</taxon>
        <taxon>Hymenoscyphus</taxon>
    </lineage>
</organism>
<dbReference type="OrthoDB" id="5210545at2759"/>
<name>A0A9N9LYN7_9HELO</name>
<keyword evidence="1" id="KW-0732">Signal</keyword>
<comment type="caution">
    <text evidence="2">The sequence shown here is derived from an EMBL/GenBank/DDBJ whole genome shotgun (WGS) entry which is preliminary data.</text>
</comment>
<keyword evidence="3" id="KW-1185">Reference proteome</keyword>
<accession>A0A9N9LYN7</accession>